<comment type="caution">
    <text evidence="11">The sequence shown here is derived from an EMBL/GenBank/DDBJ whole genome shotgun (WGS) entry which is preliminary data.</text>
</comment>
<dbReference type="EMBL" id="QFFM01000036">
    <property type="protein sequence ID" value="PWG62363.1"/>
    <property type="molecule type" value="Genomic_DNA"/>
</dbReference>
<dbReference type="OrthoDB" id="134475at2"/>
<dbReference type="RefSeq" id="WP_109058081.1">
    <property type="nucleotide sequence ID" value="NZ_QFFM01000036.1"/>
</dbReference>
<dbReference type="InterPro" id="IPR013783">
    <property type="entry name" value="Ig-like_fold"/>
</dbReference>
<dbReference type="Pfam" id="PF17802">
    <property type="entry name" value="SpaA"/>
    <property type="match status" value="1"/>
</dbReference>
<evidence type="ECO:0000256" key="4">
    <source>
        <dbReference type="ARBA" id="ARBA00022525"/>
    </source>
</evidence>
<dbReference type="AlphaFoldDB" id="A0A2U2MZZ2"/>
<feature type="signal peptide" evidence="9">
    <location>
        <begin position="1"/>
        <end position="33"/>
    </location>
</feature>
<name>A0A2U2MZZ2_9BIFI</name>
<organism evidence="11 12">
    <name type="scientific">Bifidobacterium callitrichidarum</name>
    <dbReference type="NCBI Taxonomy" id="2052941"/>
    <lineage>
        <taxon>Bacteria</taxon>
        <taxon>Bacillati</taxon>
        <taxon>Actinomycetota</taxon>
        <taxon>Actinomycetes</taxon>
        <taxon>Bifidobacteriales</taxon>
        <taxon>Bifidobacteriaceae</taxon>
        <taxon>Bifidobacterium</taxon>
    </lineage>
</organism>
<evidence type="ECO:0000256" key="8">
    <source>
        <dbReference type="SAM" id="MobiDB-lite"/>
    </source>
</evidence>
<dbReference type="InterPro" id="IPR041033">
    <property type="entry name" value="SpaA_PFL_dom_1"/>
</dbReference>
<dbReference type="Proteomes" id="UP000245876">
    <property type="component" value="Unassembled WGS sequence"/>
</dbReference>
<keyword evidence="7" id="KW-0998">Cell outer membrane</keyword>
<dbReference type="Pfam" id="PF02415">
    <property type="entry name" value="Chlam_PMP"/>
    <property type="match status" value="2"/>
</dbReference>
<evidence type="ECO:0000256" key="2">
    <source>
        <dbReference type="ARBA" id="ARBA00004442"/>
    </source>
</evidence>
<evidence type="ECO:0000256" key="7">
    <source>
        <dbReference type="ARBA" id="ARBA00023237"/>
    </source>
</evidence>
<evidence type="ECO:0000256" key="3">
    <source>
        <dbReference type="ARBA" id="ARBA00004613"/>
    </source>
</evidence>
<protein>
    <recommendedName>
        <fullName evidence="10">SpaA-like prealbumin fold domain-containing protein</fullName>
    </recommendedName>
</protein>
<comment type="subcellular location">
    <subcellularLocation>
        <location evidence="1">Cell envelope</location>
    </subcellularLocation>
    <subcellularLocation>
        <location evidence="2">Cell outer membrane</location>
    </subcellularLocation>
    <subcellularLocation>
        <location evidence="3">Secreted</location>
    </subcellularLocation>
</comment>
<keyword evidence="12" id="KW-1185">Reference proteome</keyword>
<accession>A0A2U2MZZ2</accession>
<evidence type="ECO:0000256" key="9">
    <source>
        <dbReference type="SAM" id="SignalP"/>
    </source>
</evidence>
<dbReference type="SUPFAM" id="SSF51126">
    <property type="entry name" value="Pectin lyase-like"/>
    <property type="match status" value="1"/>
</dbReference>
<proteinExistence type="predicted"/>
<evidence type="ECO:0000256" key="1">
    <source>
        <dbReference type="ARBA" id="ARBA00004196"/>
    </source>
</evidence>
<evidence type="ECO:0000256" key="6">
    <source>
        <dbReference type="ARBA" id="ARBA00023136"/>
    </source>
</evidence>
<dbReference type="InterPro" id="IPR003368">
    <property type="entry name" value="POMP_repeat"/>
</dbReference>
<dbReference type="GO" id="GO:0009279">
    <property type="term" value="C:cell outer membrane"/>
    <property type="evidence" value="ECO:0007669"/>
    <property type="project" value="UniProtKB-SubCell"/>
</dbReference>
<feature type="domain" description="SpaA-like prealbumin fold" evidence="10">
    <location>
        <begin position="971"/>
        <end position="1017"/>
    </location>
</feature>
<feature type="region of interest" description="Disordered" evidence="8">
    <location>
        <begin position="42"/>
        <end position="101"/>
    </location>
</feature>
<evidence type="ECO:0000256" key="5">
    <source>
        <dbReference type="ARBA" id="ARBA00022729"/>
    </source>
</evidence>
<keyword evidence="5 9" id="KW-0732">Signal</keyword>
<gene>
    <name evidence="11" type="ORF">DF196_12205</name>
</gene>
<feature type="compositionally biased region" description="Low complexity" evidence="8">
    <location>
        <begin position="65"/>
        <end position="97"/>
    </location>
</feature>
<dbReference type="Gene3D" id="2.60.40.10">
    <property type="entry name" value="Immunoglobulins"/>
    <property type="match status" value="2"/>
</dbReference>
<evidence type="ECO:0000313" key="11">
    <source>
        <dbReference type="EMBL" id="PWG62363.1"/>
    </source>
</evidence>
<keyword evidence="6" id="KW-0472">Membrane</keyword>
<dbReference type="NCBIfam" id="TIGR01376">
    <property type="entry name" value="POMP_repeat"/>
    <property type="match status" value="1"/>
</dbReference>
<keyword evidence="4" id="KW-0964">Secreted</keyword>
<evidence type="ECO:0000259" key="10">
    <source>
        <dbReference type="Pfam" id="PF17802"/>
    </source>
</evidence>
<sequence>MKRNNKPNKRWIKLVGVLTAAALGLTYAGSALADDFTLPGTNSNDSSSTGTWADQADGEVSDVPDGGTDSTDSNTTGTDNTDGNASDDANANGDTNNVPVSPQAVAPIANCQDVQGWTALVDCVTSGQSGLVTITKTITVSADAQATIAGDITLTAATGVDPALTSSTGGAIFIVNGGHTLTIGQDASDASFSYKNAQRWLALVNEDAAGKTGALVINNGTFDSIKTPLTYEKDDKGNNHVRSDNGGSVAVNDGGTLTIKGGSFSNNSAANGGVFYQFSGSTTINNATFSNNTANEEDGQKGGVYYQNSGSLIINSGEFKNNKGWRGGVAYSDAGTITVHGGTFDGNSSNMAAGVFMQNSTSGTMTVDGGTFTNNKAGSKGGVIHNNGTLTITSAAFTGNQALNGGGAISQDRGSIAIVPNPVTGQSVMFKDNAHTVALDAKGNLKQCNTTTGDTDDCWRNNADVGGGAIYASSGKVNIQGAVTFDSNYSRAWGYMDGGGAIYMKGELWVQNDVKGTKPKFINNYAGVEQRGGDGTAYRGGAGGAIFLQKGTVDNTQTDETKKYASRAYILGGYFENNTSGYLGGAIYTESNSVTYVAKAAATKNTAGHFGGGLWLCPSGTGTASKGGNIALFENSVNKSIDPNNTVNKSPYPNDKAFSGTALTSWETGGKDDRIVGAVTGGDGTEAGADFAIMNPMWKGEIGSTSFQLMDTWFTDRTKSAVDWYADGTPIKSASGFQDYFADPKPGWHAGAEKGGTNLAVTKTGGRYDDGSNTSTKMMMDDTHTHVINMTRTSDSSKGITTGIALKATKADGMTDEEWESAKAGAWSSAAVQLTGNSARLSGGAFATNGDVKFSTPYTASWTKVDAKDKHQIGGATWTVSTTGTGATKEKALASSTLGGPFSDDFEPGMCSADASGNLTEAGTKAWNSGTCWKQEASEDSTTNQWTVTNSMRIIDNQGGDSYLGVDNNPDAGGFDINNLSNGTYALVETSAPTGYTPDLDTNGNKKTYTFTVNNAQAQWSNDDGTTSVDKEISNTGLKGVSWGKVDADSKSADLIGSVWTVTQINNDGSAIAGAISHDVTDCVDSDTVNCEADNKDKAFADTDGTAGKFNITVDKPKATYKLVEKTSPNGYWMPADGTSYRFFSVDANSDEKVQIYTSDGKTEVPNNDITNTQPNVSWSKVATDTDELLDDSEWEIYGPLDDSGNEIEVNGKSIAVKARGASFENERVIRSGASPVVSVKS</sequence>
<dbReference type="InterPro" id="IPR011050">
    <property type="entry name" value="Pectin_lyase_fold/virulence"/>
</dbReference>
<dbReference type="GO" id="GO:0005576">
    <property type="term" value="C:extracellular region"/>
    <property type="evidence" value="ECO:0007669"/>
    <property type="project" value="UniProtKB-SubCell"/>
</dbReference>
<feature type="chain" id="PRO_5015699891" description="SpaA-like prealbumin fold domain-containing protein" evidence="9">
    <location>
        <begin position="34"/>
        <end position="1242"/>
    </location>
</feature>
<dbReference type="GO" id="GO:0005975">
    <property type="term" value="P:carbohydrate metabolic process"/>
    <property type="evidence" value="ECO:0007669"/>
    <property type="project" value="UniProtKB-ARBA"/>
</dbReference>
<reference evidence="11 12" key="1">
    <citation type="journal article" date="2018" name="Int. J. Syst. Evol. Microbiol.">
        <title>Bifidobacterium callitrichidarum sp. nov. from the faeces of the emperor tamarin (Saguinus imperator).</title>
        <authorList>
            <person name="Modesto M."/>
            <person name="Michelini S."/>
            <person name="Sansosti M.C."/>
            <person name="De Filippo C."/>
            <person name="Cavalieri D."/>
            <person name="Qvirist L."/>
            <person name="Andlid T."/>
            <person name="Spiezio C."/>
            <person name="Sandri C."/>
            <person name="Pascarelli S."/>
            <person name="Sgorbati B."/>
            <person name="Mattarelli P."/>
        </authorList>
    </citation>
    <scope>NUCLEOTIDE SEQUENCE [LARGE SCALE GENOMIC DNA]</scope>
    <source>
        <strain evidence="11 12">TRI 5</strain>
    </source>
</reference>
<evidence type="ECO:0000313" key="12">
    <source>
        <dbReference type="Proteomes" id="UP000245876"/>
    </source>
</evidence>
<feature type="compositionally biased region" description="Low complexity" evidence="8">
    <location>
        <begin position="42"/>
        <end position="51"/>
    </location>
</feature>